<reference evidence="2 3" key="1">
    <citation type="submission" date="2020-07" db="EMBL/GenBank/DDBJ databases">
        <title>Draft genome and description of Microvirga mediterraneensis Marseille-Q2068 sp. nov.</title>
        <authorList>
            <person name="Boxberger M."/>
        </authorList>
    </citation>
    <scope>NUCLEOTIDE SEQUENCE [LARGE SCALE GENOMIC DNA]</scope>
    <source>
        <strain evidence="2 3">Marseille-Q2068</strain>
    </source>
</reference>
<gene>
    <name evidence="2" type="ORF">H0S73_22815</name>
</gene>
<evidence type="ECO:0000313" key="3">
    <source>
        <dbReference type="Proteomes" id="UP000572984"/>
    </source>
</evidence>
<evidence type="ECO:0000313" key="2">
    <source>
        <dbReference type="EMBL" id="MBA1158934.1"/>
    </source>
</evidence>
<feature type="region of interest" description="Disordered" evidence="1">
    <location>
        <begin position="145"/>
        <end position="164"/>
    </location>
</feature>
<dbReference type="RefSeq" id="WP_181054526.1">
    <property type="nucleotide sequence ID" value="NZ_JACDXJ010000002.1"/>
</dbReference>
<organism evidence="2 3">
    <name type="scientific">Microvirga mediterraneensis</name>
    <dbReference type="NCBI Taxonomy" id="2754695"/>
    <lineage>
        <taxon>Bacteria</taxon>
        <taxon>Pseudomonadati</taxon>
        <taxon>Pseudomonadota</taxon>
        <taxon>Alphaproteobacteria</taxon>
        <taxon>Hyphomicrobiales</taxon>
        <taxon>Methylobacteriaceae</taxon>
        <taxon>Microvirga</taxon>
    </lineage>
</organism>
<protein>
    <submittedName>
        <fullName evidence="2">Uncharacterized protein</fullName>
    </submittedName>
</protein>
<keyword evidence="3" id="KW-1185">Reference proteome</keyword>
<dbReference type="EMBL" id="JACDXJ010000002">
    <property type="protein sequence ID" value="MBA1158934.1"/>
    <property type="molecule type" value="Genomic_DNA"/>
</dbReference>
<evidence type="ECO:0000256" key="1">
    <source>
        <dbReference type="SAM" id="MobiDB-lite"/>
    </source>
</evidence>
<dbReference type="AlphaFoldDB" id="A0A838BSZ1"/>
<comment type="caution">
    <text evidence="2">The sequence shown here is derived from an EMBL/GenBank/DDBJ whole genome shotgun (WGS) entry which is preliminary data.</text>
</comment>
<accession>A0A838BSZ1</accession>
<sequence length="164" mass="18629">MGRSASPEEKQRRILEAFRAKVEILEGWATEGVPEGSEIPKTHAALRRWGGPDGRLAQWSDPLIDRPNVGKYPDLTERYQQALRNIELRLRKSKRGRLGDLEGELAVLRRDSDALRAQNAYLIGLLDQRERRIVMLEDLARAHKLPVPPPVTATSPRSPRQVKD</sequence>
<name>A0A838BSZ1_9HYPH</name>
<dbReference type="Proteomes" id="UP000572984">
    <property type="component" value="Unassembled WGS sequence"/>
</dbReference>
<proteinExistence type="predicted"/>